<evidence type="ECO:0000313" key="2">
    <source>
        <dbReference type="Proteomes" id="UP001596958"/>
    </source>
</evidence>
<dbReference type="RefSeq" id="WP_377100617.1">
    <property type="nucleotide sequence ID" value="NZ_JBHTHU010000009.1"/>
</dbReference>
<gene>
    <name evidence="1" type="ORF">ACFQZS_12255</name>
</gene>
<evidence type="ECO:0008006" key="3">
    <source>
        <dbReference type="Google" id="ProtNLM"/>
    </source>
</evidence>
<protein>
    <recommendedName>
        <fullName evidence="3">YD repeat-containing protein</fullName>
    </recommendedName>
</protein>
<dbReference type="EMBL" id="JBHTHU010000009">
    <property type="protein sequence ID" value="MFD0750918.1"/>
    <property type="molecule type" value="Genomic_DNA"/>
</dbReference>
<reference evidence="2" key="1">
    <citation type="journal article" date="2019" name="Int. J. Syst. Evol. Microbiol.">
        <title>The Global Catalogue of Microorganisms (GCM) 10K type strain sequencing project: providing services to taxonomists for standard genome sequencing and annotation.</title>
        <authorList>
            <consortium name="The Broad Institute Genomics Platform"/>
            <consortium name="The Broad Institute Genome Sequencing Center for Infectious Disease"/>
            <person name="Wu L."/>
            <person name="Ma J."/>
        </authorList>
    </citation>
    <scope>NUCLEOTIDE SEQUENCE [LARGE SCALE GENOMIC DNA]</scope>
    <source>
        <strain evidence="2">CCUG 63418</strain>
    </source>
</reference>
<dbReference type="Proteomes" id="UP001596958">
    <property type="component" value="Unassembled WGS sequence"/>
</dbReference>
<keyword evidence="2" id="KW-1185">Reference proteome</keyword>
<accession>A0ABW2Z0C4</accession>
<evidence type="ECO:0000313" key="1">
    <source>
        <dbReference type="EMBL" id="MFD0750918.1"/>
    </source>
</evidence>
<comment type="caution">
    <text evidence="1">The sequence shown here is derived from an EMBL/GenBank/DDBJ whole genome shotgun (WGS) entry which is preliminary data.</text>
</comment>
<organism evidence="1 2">
    <name type="scientific">Mucilaginibacter calamicampi</name>
    <dbReference type="NCBI Taxonomy" id="1302352"/>
    <lineage>
        <taxon>Bacteria</taxon>
        <taxon>Pseudomonadati</taxon>
        <taxon>Bacteroidota</taxon>
        <taxon>Sphingobacteriia</taxon>
        <taxon>Sphingobacteriales</taxon>
        <taxon>Sphingobacteriaceae</taxon>
        <taxon>Mucilaginibacter</taxon>
    </lineage>
</organism>
<sequence length="253" mass="29539">MKYFLIGLVICCFTEARAQLFHPKELYPNTRIVKGKYYNGSGTGFWSLYKVDALGRVVTEERYRKNKLLSRTHNVYNEHNDKIKVLYVFDSNNPDRVDSTRYIYKYSGDVIAYENEISANGDSTVARLMERKADSILVYNQKSYYRNREKGNTRIVEYIYKLTYSKGLNVVFEIFDPIEKSTETKTFQYFTNGRLKRQIITRIPEPTGKIVYAGAPGSDDMAFNYTLDGKGRLKKTFVVVEGVTYKRARYTYK</sequence>
<proteinExistence type="predicted"/>
<name>A0ABW2Z0C4_9SPHI</name>